<reference evidence="4" key="1">
    <citation type="submission" date="2021-11" db="EMBL/GenBank/DDBJ databases">
        <title>Purpureocillium_takamizusanense_genome.</title>
        <authorList>
            <person name="Nguyen N.-H."/>
        </authorList>
    </citation>
    <scope>NUCLEOTIDE SEQUENCE</scope>
    <source>
        <strain evidence="4">PT3</strain>
    </source>
</reference>
<dbReference type="PROSITE" id="PS50048">
    <property type="entry name" value="ZN2_CY6_FUNGAL_2"/>
    <property type="match status" value="1"/>
</dbReference>
<evidence type="ECO:0000256" key="1">
    <source>
        <dbReference type="ARBA" id="ARBA00023242"/>
    </source>
</evidence>
<dbReference type="Proteomes" id="UP000829364">
    <property type="component" value="Chromosome 1"/>
</dbReference>
<evidence type="ECO:0000313" key="5">
    <source>
        <dbReference type="Proteomes" id="UP000829364"/>
    </source>
</evidence>
<evidence type="ECO:0000256" key="2">
    <source>
        <dbReference type="SAM" id="MobiDB-lite"/>
    </source>
</evidence>
<keyword evidence="4" id="KW-0560">Oxidoreductase</keyword>
<dbReference type="Gene3D" id="4.10.240.10">
    <property type="entry name" value="Zn(2)-C6 fungal-type DNA-binding domain"/>
    <property type="match status" value="1"/>
</dbReference>
<evidence type="ECO:0000313" key="4">
    <source>
        <dbReference type="EMBL" id="UNI14201.1"/>
    </source>
</evidence>
<dbReference type="PANTHER" id="PTHR38111:SF9">
    <property type="entry name" value="ZN(2)-C6 FUNGAL-TYPE DOMAIN-CONTAINING PROTEIN"/>
    <property type="match status" value="1"/>
</dbReference>
<sequence length="479" mass="53353">MVGVPGKYKGCETCRRRRVKCSNERPYCSNCANSGRQCGGYERERVFITGTPETKGRVASHPKKTASTKTSRTRADGEVRPHIVPVQPLTSAWDDSMRLSNHGIEASVLLTALQTNLQGVSGRDRDGAAGFEISLSVYSPVELQPNPHANDFSARFTCLANFGGSDTHDPASGYCAFLFEQNWFATSSVDSASEGSLIESLGAAHFTSFPNHQYFVRVYRPLAVSLALLRRRESFLARPEWTSTPWAEHPKSPLDQLFDIMLCLPPTFARVDRILPLTATMARRLSAQDLLNNCLAIETRFHHWFAAVVAASSGQHPPYWSDELGSPGGEIPFANPYTFRDGLTGIMMLYYWMSQILFHRCVECLHAAIFQPVVDAYPDMWPTLPPSLQIDPNQYQDGRDLAANICRGLDAALNGTTQPDMLLAPMTVALDFYQDINATSQDGVLEILWLEAFKRRLAMKGQHIATVLQGQRWVEVARF</sequence>
<gene>
    <name evidence="4" type="primary">DLD2_1</name>
    <name evidence="4" type="ORF">JDV02_000855</name>
</gene>
<dbReference type="EC" id="1.1.99.40" evidence="4"/>
<organism evidence="4 5">
    <name type="scientific">Purpureocillium takamizusanense</name>
    <dbReference type="NCBI Taxonomy" id="2060973"/>
    <lineage>
        <taxon>Eukaryota</taxon>
        <taxon>Fungi</taxon>
        <taxon>Dikarya</taxon>
        <taxon>Ascomycota</taxon>
        <taxon>Pezizomycotina</taxon>
        <taxon>Sordariomycetes</taxon>
        <taxon>Hypocreomycetidae</taxon>
        <taxon>Hypocreales</taxon>
        <taxon>Ophiocordycipitaceae</taxon>
        <taxon>Purpureocillium</taxon>
    </lineage>
</organism>
<evidence type="ECO:0000259" key="3">
    <source>
        <dbReference type="PROSITE" id="PS50048"/>
    </source>
</evidence>
<dbReference type="GO" id="GO:0016491">
    <property type="term" value="F:oxidoreductase activity"/>
    <property type="evidence" value="ECO:0007669"/>
    <property type="project" value="UniProtKB-KW"/>
</dbReference>
<dbReference type="GO" id="GO:0008270">
    <property type="term" value="F:zinc ion binding"/>
    <property type="evidence" value="ECO:0007669"/>
    <property type="project" value="InterPro"/>
</dbReference>
<dbReference type="GeneID" id="72062820"/>
<dbReference type="Pfam" id="PF00172">
    <property type="entry name" value="Zn_clus"/>
    <property type="match status" value="1"/>
</dbReference>
<proteinExistence type="predicted"/>
<dbReference type="InterPro" id="IPR036864">
    <property type="entry name" value="Zn2-C6_fun-type_DNA-bd_sf"/>
</dbReference>
<feature type="region of interest" description="Disordered" evidence="2">
    <location>
        <begin position="54"/>
        <end position="77"/>
    </location>
</feature>
<dbReference type="SMART" id="SM00066">
    <property type="entry name" value="GAL4"/>
    <property type="match status" value="1"/>
</dbReference>
<dbReference type="KEGG" id="ptkz:JDV02_000855"/>
<dbReference type="SUPFAM" id="SSF57701">
    <property type="entry name" value="Zn2/Cys6 DNA-binding domain"/>
    <property type="match status" value="1"/>
</dbReference>
<dbReference type="RefSeq" id="XP_047837682.1">
    <property type="nucleotide sequence ID" value="XM_047981722.1"/>
</dbReference>
<dbReference type="AlphaFoldDB" id="A0A9Q8Q7N4"/>
<keyword evidence="1" id="KW-0539">Nucleus</keyword>
<dbReference type="InterPro" id="IPR053178">
    <property type="entry name" value="Osmoadaptation_assoc"/>
</dbReference>
<keyword evidence="5" id="KW-1185">Reference proteome</keyword>
<dbReference type="PANTHER" id="PTHR38111">
    <property type="entry name" value="ZN(2)-C6 FUNGAL-TYPE DOMAIN-CONTAINING PROTEIN-RELATED"/>
    <property type="match status" value="1"/>
</dbReference>
<dbReference type="CDD" id="cd00067">
    <property type="entry name" value="GAL4"/>
    <property type="match status" value="1"/>
</dbReference>
<dbReference type="PROSITE" id="PS00463">
    <property type="entry name" value="ZN2_CY6_FUNGAL_1"/>
    <property type="match status" value="1"/>
</dbReference>
<dbReference type="EMBL" id="CP086354">
    <property type="protein sequence ID" value="UNI14201.1"/>
    <property type="molecule type" value="Genomic_DNA"/>
</dbReference>
<feature type="domain" description="Zn(2)-C6 fungal-type" evidence="3">
    <location>
        <begin position="10"/>
        <end position="38"/>
    </location>
</feature>
<dbReference type="OrthoDB" id="3145928at2759"/>
<protein>
    <submittedName>
        <fullName evidence="4">(R)-2-hydroxyglutarate--pyruvate transhydrogenase</fullName>
        <ecNumber evidence="4">1.1.99.40</ecNumber>
    </submittedName>
</protein>
<name>A0A9Q8Q7N4_9HYPO</name>
<accession>A0A9Q8Q7N4</accession>
<dbReference type="InterPro" id="IPR001138">
    <property type="entry name" value="Zn2Cys6_DnaBD"/>
</dbReference>
<dbReference type="GO" id="GO:0000981">
    <property type="term" value="F:DNA-binding transcription factor activity, RNA polymerase II-specific"/>
    <property type="evidence" value="ECO:0007669"/>
    <property type="project" value="InterPro"/>
</dbReference>